<reference evidence="4 5" key="1">
    <citation type="journal article" date="2023" name="Commun. Biol.">
        <title>Genome analysis of Parmales, the sister group of diatoms, reveals the evolutionary specialization of diatoms from phago-mixotrophs to photoautotrophs.</title>
        <authorList>
            <person name="Ban H."/>
            <person name="Sato S."/>
            <person name="Yoshikawa S."/>
            <person name="Yamada K."/>
            <person name="Nakamura Y."/>
            <person name="Ichinomiya M."/>
            <person name="Sato N."/>
            <person name="Blanc-Mathieu R."/>
            <person name="Endo H."/>
            <person name="Kuwata A."/>
            <person name="Ogata H."/>
        </authorList>
    </citation>
    <scope>NUCLEOTIDE SEQUENCE [LARGE SCALE GENOMIC DNA]</scope>
</reference>
<feature type="transmembrane region" description="Helical" evidence="3">
    <location>
        <begin position="172"/>
        <end position="190"/>
    </location>
</feature>
<feature type="transmembrane region" description="Helical" evidence="3">
    <location>
        <begin position="38"/>
        <end position="57"/>
    </location>
</feature>
<feature type="compositionally biased region" description="Low complexity" evidence="2">
    <location>
        <begin position="243"/>
        <end position="261"/>
    </location>
</feature>
<dbReference type="Pfam" id="PF03137">
    <property type="entry name" value="OATP"/>
    <property type="match status" value="1"/>
</dbReference>
<keyword evidence="3" id="KW-1133">Transmembrane helix</keyword>
<evidence type="ECO:0000256" key="1">
    <source>
        <dbReference type="ARBA" id="ARBA00023157"/>
    </source>
</evidence>
<sequence length="674" mass="73461">MSVADTAWLDTIYSVTKLVFTVPITYMCSKGSIPYHMTWMVALSGVSMLVMALPGLMKAVAEEGNDSQYTCKLPLLADDESEGARFLSSTDKLGAWLSENSPSNFMSPEEMDRYLLLDECEAADGGGRMYFYLMCISQMLAGIGFACPYSLGPAHINANASPEVASRLCGNVYAVYVIGMGVGFIGGGMFLNNGNWWMGFVLNAIMTFALVPFFMRLPAVPEKHKDTAVHNEIRSVTERSLKPSARSTRVSDSSSSVTSQRRPSSLGAVSVQAFEVMDFRHQVQFILLSPATGFTAVSAACEIFMITTMTSNGPQFLLEYTNNPNAVLLAGIAVLPGVFVGCMIGSRIEAKFNKSMGQTSAFLSMCIAGLIYVTASCPTEEIVGVDYVDGVATSMVDPPWVAEAGCAACYNPADVPEGTKPGASYMPVCYNKTTYFSPCHLGCVDWDDDEKMILASNCSYTVGRGNATDEFNPLDSPDSPYHGEYIVKEGWCPEQQCSSMGIILLLMFLYLALTFTNNVPMNIVMMRAVPTEMSGLSLACLDIWGKVLGDIPGTLIIGVLFDKAGLIQNLLTDPISCETMQSWAIFDIETLKFYMFVMNGVVPKVFSFIFAVLAWNYITKDPELSEPYEKTTTKTGNFRRVSKANIELMHGSKPSQGHTPTVESVKEGEEEEEA</sequence>
<proteinExistence type="predicted"/>
<feature type="transmembrane region" description="Helical" evidence="3">
    <location>
        <begin position="500"/>
        <end position="519"/>
    </location>
</feature>
<accession>A0ABQ6MS40</accession>
<dbReference type="EMBL" id="BRYB01000494">
    <property type="protein sequence ID" value="GMI31171.1"/>
    <property type="molecule type" value="Genomic_DNA"/>
</dbReference>
<protein>
    <submittedName>
        <fullName evidence="4">Uncharacterized protein</fullName>
    </submittedName>
</protein>
<evidence type="ECO:0000313" key="5">
    <source>
        <dbReference type="Proteomes" id="UP001165060"/>
    </source>
</evidence>
<feature type="compositionally biased region" description="Polar residues" evidence="2">
    <location>
        <begin position="653"/>
        <end position="662"/>
    </location>
</feature>
<evidence type="ECO:0000256" key="2">
    <source>
        <dbReference type="SAM" id="MobiDB-lite"/>
    </source>
</evidence>
<evidence type="ECO:0000256" key="3">
    <source>
        <dbReference type="SAM" id="Phobius"/>
    </source>
</evidence>
<feature type="transmembrane region" description="Helical" evidence="3">
    <location>
        <begin position="129"/>
        <end position="151"/>
    </location>
</feature>
<name>A0ABQ6MS40_9STRA</name>
<dbReference type="InterPro" id="IPR036259">
    <property type="entry name" value="MFS_trans_sf"/>
</dbReference>
<dbReference type="PANTHER" id="PTHR11388">
    <property type="entry name" value="ORGANIC ANION TRANSPORTER"/>
    <property type="match status" value="1"/>
</dbReference>
<evidence type="ECO:0000313" key="4">
    <source>
        <dbReference type="EMBL" id="GMI31171.1"/>
    </source>
</evidence>
<dbReference type="Gene3D" id="1.20.1250.20">
    <property type="entry name" value="MFS general substrate transporter like domains"/>
    <property type="match status" value="1"/>
</dbReference>
<feature type="transmembrane region" description="Helical" evidence="3">
    <location>
        <begin position="326"/>
        <end position="344"/>
    </location>
</feature>
<feature type="transmembrane region" description="Helical" evidence="3">
    <location>
        <begin position="285"/>
        <end position="306"/>
    </location>
</feature>
<keyword evidence="1" id="KW-1015">Disulfide bond</keyword>
<keyword evidence="3" id="KW-0472">Membrane</keyword>
<comment type="caution">
    <text evidence="4">The sequence shown here is derived from an EMBL/GenBank/DDBJ whole genome shotgun (WGS) entry which is preliminary data.</text>
</comment>
<feature type="transmembrane region" description="Helical" evidence="3">
    <location>
        <begin position="593"/>
        <end position="618"/>
    </location>
</feature>
<feature type="region of interest" description="Disordered" evidence="2">
    <location>
        <begin position="648"/>
        <end position="674"/>
    </location>
</feature>
<dbReference type="Proteomes" id="UP001165060">
    <property type="component" value="Unassembled WGS sequence"/>
</dbReference>
<dbReference type="PANTHER" id="PTHR11388:SF100">
    <property type="entry name" value="SOLUTE CARRIER ORGANIC ANION TRANSPORTER FAMILY MEMBER 4A1"/>
    <property type="match status" value="1"/>
</dbReference>
<keyword evidence="3" id="KW-0812">Transmembrane</keyword>
<dbReference type="InterPro" id="IPR004156">
    <property type="entry name" value="OATP"/>
</dbReference>
<dbReference type="SUPFAM" id="SSF103473">
    <property type="entry name" value="MFS general substrate transporter"/>
    <property type="match status" value="1"/>
</dbReference>
<keyword evidence="5" id="KW-1185">Reference proteome</keyword>
<feature type="region of interest" description="Disordered" evidence="2">
    <location>
        <begin position="239"/>
        <end position="261"/>
    </location>
</feature>
<gene>
    <name evidence="4" type="ORF">TeGR_g2479</name>
</gene>
<organism evidence="4 5">
    <name type="scientific">Tetraparma gracilis</name>
    <dbReference type="NCBI Taxonomy" id="2962635"/>
    <lineage>
        <taxon>Eukaryota</taxon>
        <taxon>Sar</taxon>
        <taxon>Stramenopiles</taxon>
        <taxon>Ochrophyta</taxon>
        <taxon>Bolidophyceae</taxon>
        <taxon>Parmales</taxon>
        <taxon>Triparmaceae</taxon>
        <taxon>Tetraparma</taxon>
    </lineage>
</organism>
<feature type="transmembrane region" description="Helical" evidence="3">
    <location>
        <begin position="196"/>
        <end position="215"/>
    </location>
</feature>